<feature type="domain" description="RsdA/BaiN/AoA(So)-like Rossmann fold-like" evidence="4">
    <location>
        <begin position="1"/>
        <end position="387"/>
    </location>
</feature>
<dbReference type="Gene3D" id="1.10.8.260">
    <property type="entry name" value="HI0933 insert domain-like"/>
    <property type="match status" value="1"/>
</dbReference>
<name>A0A6J6SE61_9ZZZZ</name>
<evidence type="ECO:0000259" key="4">
    <source>
        <dbReference type="Pfam" id="PF03486"/>
    </source>
</evidence>
<dbReference type="InterPro" id="IPR055178">
    <property type="entry name" value="RsdA/BaiN/AoA(So)-like_dom"/>
</dbReference>
<dbReference type="NCBIfam" id="TIGR03862">
    <property type="entry name" value="flavo_PP4765"/>
    <property type="match status" value="1"/>
</dbReference>
<proteinExistence type="predicted"/>
<comment type="cofactor">
    <cofactor evidence="1">
        <name>FAD</name>
        <dbReference type="ChEBI" id="CHEBI:57692"/>
    </cofactor>
</comment>
<evidence type="ECO:0000313" key="7">
    <source>
        <dbReference type="EMBL" id="CAB4758537.1"/>
    </source>
</evidence>
<dbReference type="NCBIfam" id="TIGR00275">
    <property type="entry name" value="aminoacetone oxidase family FAD-binding enzyme"/>
    <property type="match status" value="1"/>
</dbReference>
<dbReference type="EMBL" id="CAFBQP010000025">
    <property type="protein sequence ID" value="CAB5058969.1"/>
    <property type="molecule type" value="Genomic_DNA"/>
</dbReference>
<reference evidence="6" key="1">
    <citation type="submission" date="2020-05" db="EMBL/GenBank/DDBJ databases">
        <authorList>
            <person name="Chiriac C."/>
            <person name="Salcher M."/>
            <person name="Ghai R."/>
            <person name="Kavagutti S V."/>
        </authorList>
    </citation>
    <scope>NUCLEOTIDE SEQUENCE</scope>
</reference>
<dbReference type="AlphaFoldDB" id="A0A6J6SE61"/>
<gene>
    <name evidence="6" type="ORF">UFOPK2602_02455</name>
    <name evidence="7" type="ORF">UFOPK2806_01489</name>
    <name evidence="8" type="ORF">UFOPK4306_00828</name>
</gene>
<evidence type="ECO:0000256" key="2">
    <source>
        <dbReference type="ARBA" id="ARBA00022630"/>
    </source>
</evidence>
<accession>A0A6J6SE61</accession>
<dbReference type="Gene3D" id="3.50.50.60">
    <property type="entry name" value="FAD/NAD(P)-binding domain"/>
    <property type="match status" value="1"/>
</dbReference>
<dbReference type="SUPFAM" id="SSF160996">
    <property type="entry name" value="HI0933 insert domain-like"/>
    <property type="match status" value="1"/>
</dbReference>
<evidence type="ECO:0000313" key="6">
    <source>
        <dbReference type="EMBL" id="CAB4732948.1"/>
    </source>
</evidence>
<organism evidence="6">
    <name type="scientific">freshwater metagenome</name>
    <dbReference type="NCBI Taxonomy" id="449393"/>
    <lineage>
        <taxon>unclassified sequences</taxon>
        <taxon>metagenomes</taxon>
        <taxon>ecological metagenomes</taxon>
    </lineage>
</organism>
<evidence type="ECO:0000313" key="8">
    <source>
        <dbReference type="EMBL" id="CAB5058969.1"/>
    </source>
</evidence>
<sequence length="402" mass="43013">MAAEVLANLGADVAVFDHMPSMGRKLLLAGRSGLNLTHSEGIEDLLDRYGPARSRLEAAVHSFGPDALRAWSESLGEDTYIGTSGRVFPDSWRATPLLRAWLVRLVGLGVRLEPRHRWSGWADTAPSASSSQTLRFFRANGTVHEEEADITVLALGGASWPRVGSDGGWVTILRGVGVRVQDLQPSNVGVETGWSPHFVGRFEGTPLKNIAITRGGRTVRGDAMVTVSGLEGLPVYSHSSAVRDEVARNGRSLLAVDLHPDLAVDEVARRLGRRRPKDSLSNWLRRSLGLSPVAIGLLRECCGNELPGTPEALARLVKHAEIVVVGTTGIERAISSAGGVTLDEVDDRFMLRRLPGTFVAGEMLDWEAPTGGYLLQATFSTAVAAARGALQWAKISGGGAPE</sequence>
<dbReference type="InterPro" id="IPR023166">
    <property type="entry name" value="BaiN-like_dom_sf"/>
</dbReference>
<evidence type="ECO:0000256" key="1">
    <source>
        <dbReference type="ARBA" id="ARBA00001974"/>
    </source>
</evidence>
<dbReference type="SUPFAM" id="SSF51905">
    <property type="entry name" value="FAD/NAD(P)-binding domain"/>
    <property type="match status" value="1"/>
</dbReference>
<dbReference type="PANTHER" id="PTHR42887">
    <property type="entry name" value="OS12G0638800 PROTEIN"/>
    <property type="match status" value="1"/>
</dbReference>
<dbReference type="InterPro" id="IPR022460">
    <property type="entry name" value="Flavoprotein_PP4765"/>
</dbReference>
<keyword evidence="3" id="KW-0274">FAD</keyword>
<dbReference type="EMBL" id="CAEZXX010000269">
    <property type="protein sequence ID" value="CAB4732948.1"/>
    <property type="molecule type" value="Genomic_DNA"/>
</dbReference>
<dbReference type="InterPro" id="IPR004792">
    <property type="entry name" value="BaiN-like"/>
</dbReference>
<protein>
    <submittedName>
        <fullName evidence="6">Unannotated protein</fullName>
    </submittedName>
</protein>
<keyword evidence="2" id="KW-0285">Flavoprotein</keyword>
<dbReference type="Gene3D" id="2.40.30.10">
    <property type="entry name" value="Translation factors"/>
    <property type="match status" value="1"/>
</dbReference>
<dbReference type="PANTHER" id="PTHR42887:SF1">
    <property type="entry name" value="BLR3961 PROTEIN"/>
    <property type="match status" value="1"/>
</dbReference>
<dbReference type="Pfam" id="PF22780">
    <property type="entry name" value="HI0933_like_1st"/>
    <property type="match status" value="1"/>
</dbReference>
<dbReference type="InterPro" id="IPR036188">
    <property type="entry name" value="FAD/NAD-bd_sf"/>
</dbReference>
<feature type="domain" description="RsdA/BaiN/AoA(So)-like insert" evidence="5">
    <location>
        <begin position="184"/>
        <end position="335"/>
    </location>
</feature>
<dbReference type="Pfam" id="PF03486">
    <property type="entry name" value="HI0933_like"/>
    <property type="match status" value="1"/>
</dbReference>
<evidence type="ECO:0000256" key="3">
    <source>
        <dbReference type="ARBA" id="ARBA00022827"/>
    </source>
</evidence>
<dbReference type="EMBL" id="CAEZYY010000019">
    <property type="protein sequence ID" value="CAB4758537.1"/>
    <property type="molecule type" value="Genomic_DNA"/>
</dbReference>
<evidence type="ECO:0000259" key="5">
    <source>
        <dbReference type="Pfam" id="PF22780"/>
    </source>
</evidence>
<dbReference type="InterPro" id="IPR057661">
    <property type="entry name" value="RsdA/BaiN/AoA(So)_Rossmann"/>
</dbReference>